<name>A0A226D4B9_FOLCA</name>
<dbReference type="Gene3D" id="6.20.240.60">
    <property type="match status" value="1"/>
</dbReference>
<dbReference type="OrthoDB" id="9983162at2759"/>
<comment type="caution">
    <text evidence="3">The sequence shown here is derived from an EMBL/GenBank/DDBJ whole genome shotgun (WGS) entry which is preliminary data.</text>
</comment>
<dbReference type="OMA" id="QFECWNG"/>
<feature type="region of interest" description="Disordered" evidence="1">
    <location>
        <begin position="83"/>
        <end position="130"/>
    </location>
</feature>
<dbReference type="Pfam" id="PF07486">
    <property type="entry name" value="Hydrolase_2"/>
    <property type="match status" value="1"/>
</dbReference>
<dbReference type="EMBL" id="LNIX01000038">
    <property type="protein sequence ID" value="OXA39491.1"/>
    <property type="molecule type" value="Genomic_DNA"/>
</dbReference>
<dbReference type="Gene3D" id="1.10.10.2520">
    <property type="entry name" value="Cell wall hydrolase SleB, domain 1"/>
    <property type="match status" value="1"/>
</dbReference>
<accession>A0A226D4B9</accession>
<dbReference type="InterPro" id="IPR042047">
    <property type="entry name" value="SleB_dom1"/>
</dbReference>
<evidence type="ECO:0000313" key="4">
    <source>
        <dbReference type="Proteomes" id="UP000198287"/>
    </source>
</evidence>
<evidence type="ECO:0000259" key="2">
    <source>
        <dbReference type="Pfam" id="PF07486"/>
    </source>
</evidence>
<evidence type="ECO:0000256" key="1">
    <source>
        <dbReference type="SAM" id="MobiDB-lite"/>
    </source>
</evidence>
<feature type="compositionally biased region" description="Basic and acidic residues" evidence="1">
    <location>
        <begin position="83"/>
        <end position="96"/>
    </location>
</feature>
<gene>
    <name evidence="3" type="ORF">Fcan01_25717</name>
</gene>
<dbReference type="InterPro" id="IPR011105">
    <property type="entry name" value="Cell_wall_hydrolase_SleB"/>
</dbReference>
<keyword evidence="4" id="KW-1185">Reference proteome</keyword>
<sequence length="130" mass="14880">MSHLSERDVLAKTIYAEARGEPDEGQRAVAHVIKNRAAKNRDYWGGSSVKGVCLKDKQFECWNGRSDIDINEPHAYQKAQRIADEVLSSRDPRNDPSRGSTHYNNPDKEDPDWGRKIPKTTKIGKHQFYE</sequence>
<reference evidence="3 4" key="1">
    <citation type="submission" date="2015-12" db="EMBL/GenBank/DDBJ databases">
        <title>The genome of Folsomia candida.</title>
        <authorList>
            <person name="Faddeeva A."/>
            <person name="Derks M.F."/>
            <person name="Anvar Y."/>
            <person name="Smit S."/>
            <person name="Van Straalen N."/>
            <person name="Roelofs D."/>
        </authorList>
    </citation>
    <scope>NUCLEOTIDE SEQUENCE [LARGE SCALE GENOMIC DNA]</scope>
    <source>
        <strain evidence="3 4">VU population</strain>
        <tissue evidence="3">Whole body</tissue>
    </source>
</reference>
<organism evidence="3 4">
    <name type="scientific">Folsomia candida</name>
    <name type="common">Springtail</name>
    <dbReference type="NCBI Taxonomy" id="158441"/>
    <lineage>
        <taxon>Eukaryota</taxon>
        <taxon>Metazoa</taxon>
        <taxon>Ecdysozoa</taxon>
        <taxon>Arthropoda</taxon>
        <taxon>Hexapoda</taxon>
        <taxon>Collembola</taxon>
        <taxon>Entomobryomorpha</taxon>
        <taxon>Isotomoidea</taxon>
        <taxon>Isotomidae</taxon>
        <taxon>Proisotominae</taxon>
        <taxon>Folsomia</taxon>
    </lineage>
</organism>
<dbReference type="GO" id="GO:0016787">
    <property type="term" value="F:hydrolase activity"/>
    <property type="evidence" value="ECO:0007669"/>
    <property type="project" value="InterPro"/>
</dbReference>
<feature type="compositionally biased region" description="Basic and acidic residues" evidence="1">
    <location>
        <begin position="105"/>
        <end position="115"/>
    </location>
</feature>
<dbReference type="AlphaFoldDB" id="A0A226D4B9"/>
<feature type="compositionally biased region" description="Basic residues" evidence="1">
    <location>
        <begin position="116"/>
        <end position="130"/>
    </location>
</feature>
<proteinExistence type="predicted"/>
<evidence type="ECO:0000313" key="3">
    <source>
        <dbReference type="EMBL" id="OXA39491.1"/>
    </source>
</evidence>
<protein>
    <submittedName>
        <fullName evidence="3">Spore cortex-lytic enzyme</fullName>
    </submittedName>
</protein>
<feature type="domain" description="Cell wall hydrolase SleB" evidence="2">
    <location>
        <begin position="20"/>
        <end position="129"/>
    </location>
</feature>
<dbReference type="Proteomes" id="UP000198287">
    <property type="component" value="Unassembled WGS sequence"/>
</dbReference>